<dbReference type="GO" id="GO:0006772">
    <property type="term" value="P:thiamine metabolic process"/>
    <property type="evidence" value="ECO:0007669"/>
    <property type="project" value="InterPro"/>
</dbReference>
<dbReference type="Proteomes" id="UP000085678">
    <property type="component" value="Unplaced"/>
</dbReference>
<evidence type="ECO:0000259" key="7">
    <source>
        <dbReference type="SMART" id="SM00983"/>
    </source>
</evidence>
<dbReference type="GO" id="GO:0005524">
    <property type="term" value="F:ATP binding"/>
    <property type="evidence" value="ECO:0007669"/>
    <property type="project" value="UniProtKB-KW"/>
</dbReference>
<dbReference type="STRING" id="7574.A0A2R2ML09"/>
<sequence>MEATIRCNSLECNMPGLMLPVKGGEEMANCTNGTVTSPRQSITPLSCLLPGTDDKLALILLNLDGHKTPGLKTVLGTLWDKAVLRACADGGANSLYDTMATSNEEDKHIPHFISGDFDSARQEVLDFYKKKGAEIHKTPDQDATDFTKCLQLVLERITSHHLQVDSIVVVGANSMSRFDHILANVDTLYQAKDLTDKPVFLIAGMSMVYLLSPGAEIHKTPDQDATDFTKCLQLVLERITSHHLQVDSIVVVGANSMSRFDHILANVDTLYQAKDLTDKPVFLIAGMSMVYLLSPGQHTIRVSTGIEGKWCGLLPIGHPCKDVTTTGLKWDLNHDTLEFGTLVSTSNEFVDQVVTVETDKPLVWTMGFKLH</sequence>
<evidence type="ECO:0000313" key="8">
    <source>
        <dbReference type="Proteomes" id="UP000085678"/>
    </source>
</evidence>
<dbReference type="PANTHER" id="PTHR13622:SF8">
    <property type="entry name" value="THIAMIN PYROPHOSPHOKINASE 1"/>
    <property type="match status" value="1"/>
</dbReference>
<dbReference type="KEGG" id="lak:112041639"/>
<dbReference type="NCBIfam" id="TIGR01378">
    <property type="entry name" value="thi_PPkinase"/>
    <property type="match status" value="2"/>
</dbReference>
<dbReference type="FunFam" id="3.40.50.10240:FF:000006">
    <property type="entry name" value="Thiamin pyrophosphokinase 1"/>
    <property type="match status" value="1"/>
</dbReference>
<name>A0A2R2ML09_LINAN</name>
<dbReference type="InterPro" id="IPR036371">
    <property type="entry name" value="TPK_B1-bd_sf"/>
</dbReference>
<evidence type="ECO:0000256" key="4">
    <source>
        <dbReference type="ARBA" id="ARBA00022741"/>
    </source>
</evidence>
<dbReference type="SUPFAM" id="SSF63999">
    <property type="entry name" value="Thiamin pyrophosphokinase, catalytic domain"/>
    <property type="match status" value="2"/>
</dbReference>
<organism evidence="8 9">
    <name type="scientific">Lingula anatina</name>
    <name type="common">Brachiopod</name>
    <name type="synonym">Lingula unguis</name>
    <dbReference type="NCBI Taxonomy" id="7574"/>
    <lineage>
        <taxon>Eukaryota</taxon>
        <taxon>Metazoa</taxon>
        <taxon>Spiralia</taxon>
        <taxon>Lophotrochozoa</taxon>
        <taxon>Brachiopoda</taxon>
        <taxon>Linguliformea</taxon>
        <taxon>Lingulata</taxon>
        <taxon>Lingulida</taxon>
        <taxon>Linguloidea</taxon>
        <taxon>Lingulidae</taxon>
        <taxon>Lingula</taxon>
    </lineage>
</organism>
<evidence type="ECO:0000313" key="9">
    <source>
        <dbReference type="RefSeq" id="XP_023930885.1"/>
    </source>
</evidence>
<accession>A0A2R2ML09</accession>
<dbReference type="Gene3D" id="3.40.50.10240">
    <property type="entry name" value="Thiamin pyrophosphokinase, catalytic domain"/>
    <property type="match status" value="2"/>
</dbReference>
<gene>
    <name evidence="9" type="primary">LOC112041639</name>
</gene>
<dbReference type="SMART" id="SM00983">
    <property type="entry name" value="TPK_B1_binding"/>
    <property type="match status" value="1"/>
</dbReference>
<dbReference type="InterPro" id="IPR007371">
    <property type="entry name" value="TPK_catalytic"/>
</dbReference>
<evidence type="ECO:0000256" key="3">
    <source>
        <dbReference type="ARBA" id="ARBA00022679"/>
    </source>
</evidence>
<keyword evidence="8" id="KW-1185">Reference proteome</keyword>
<dbReference type="GO" id="GO:0030975">
    <property type="term" value="F:thiamine binding"/>
    <property type="evidence" value="ECO:0007669"/>
    <property type="project" value="InterPro"/>
</dbReference>
<dbReference type="PIRSF" id="PIRSF031057">
    <property type="entry name" value="Thiamin_pyrophosphokinase"/>
    <property type="match status" value="1"/>
</dbReference>
<reference evidence="9" key="1">
    <citation type="submission" date="2025-08" db="UniProtKB">
        <authorList>
            <consortium name="RefSeq"/>
        </authorList>
    </citation>
    <scope>IDENTIFICATION</scope>
    <source>
        <tissue evidence="9">Gonads</tissue>
    </source>
</reference>
<evidence type="ECO:0000256" key="6">
    <source>
        <dbReference type="ARBA" id="ARBA00022840"/>
    </source>
</evidence>
<keyword evidence="6" id="KW-0067">ATP-binding</keyword>
<evidence type="ECO:0000256" key="1">
    <source>
        <dbReference type="ARBA" id="ARBA00005078"/>
    </source>
</evidence>
<dbReference type="InterPro" id="IPR007373">
    <property type="entry name" value="Thiamin_PyroPKinase_B1-bd"/>
</dbReference>
<evidence type="ECO:0000256" key="2">
    <source>
        <dbReference type="ARBA" id="ARBA00006785"/>
    </source>
</evidence>
<dbReference type="InterPro" id="IPR016966">
    <property type="entry name" value="Thiamin_pyrophosphokinase_euk"/>
</dbReference>
<keyword evidence="3" id="KW-0808">Transferase</keyword>
<dbReference type="InParanoid" id="A0A2R2ML09"/>
<keyword evidence="4" id="KW-0547">Nucleotide-binding</keyword>
<keyword evidence="5" id="KW-0418">Kinase</keyword>
<evidence type="ECO:0000256" key="5">
    <source>
        <dbReference type="ARBA" id="ARBA00022777"/>
    </source>
</evidence>
<dbReference type="PANTHER" id="PTHR13622">
    <property type="entry name" value="THIAMIN PYROPHOSPHOKINASE"/>
    <property type="match status" value="1"/>
</dbReference>
<dbReference type="AlphaFoldDB" id="A0A2R2ML09"/>
<dbReference type="GO" id="GO:0009229">
    <property type="term" value="P:thiamine diphosphate biosynthetic process"/>
    <property type="evidence" value="ECO:0007669"/>
    <property type="project" value="UniProtKB-UniPathway"/>
</dbReference>
<comment type="pathway">
    <text evidence="1">Cofactor biosynthesis; thiamine diphosphate biosynthesis; thiamine diphosphate from thiamine: step 1/1.</text>
</comment>
<dbReference type="Pfam" id="PF04265">
    <property type="entry name" value="TPK_B1_binding"/>
    <property type="match status" value="1"/>
</dbReference>
<dbReference type="InterPro" id="IPR036759">
    <property type="entry name" value="TPK_catalytic_sf"/>
</dbReference>
<proteinExistence type="inferred from homology"/>
<feature type="domain" description="Thiamin pyrophosphokinase thiamin-binding" evidence="7">
    <location>
        <begin position="296"/>
        <end position="362"/>
    </location>
</feature>
<protein>
    <submittedName>
        <fullName evidence="9">Thiamin pyrophosphokinase 1-like</fullName>
    </submittedName>
</protein>
<dbReference type="Pfam" id="PF04263">
    <property type="entry name" value="TPK_catalytic"/>
    <property type="match status" value="2"/>
</dbReference>
<dbReference type="OrthoDB" id="25149at2759"/>
<dbReference type="GeneID" id="112041639"/>
<dbReference type="GO" id="GO:0004788">
    <property type="term" value="F:thiamine diphosphokinase activity"/>
    <property type="evidence" value="ECO:0007669"/>
    <property type="project" value="InterPro"/>
</dbReference>
<dbReference type="RefSeq" id="XP_023930885.1">
    <property type="nucleotide sequence ID" value="XM_024075117.1"/>
</dbReference>
<comment type="similarity">
    <text evidence="2">Belongs to the thiamine pyrophosphokinase family.</text>
</comment>
<dbReference type="CDD" id="cd07995">
    <property type="entry name" value="TPK"/>
    <property type="match status" value="1"/>
</dbReference>
<dbReference type="SUPFAM" id="SSF63862">
    <property type="entry name" value="Thiamin pyrophosphokinase, substrate-binding domain"/>
    <property type="match status" value="1"/>
</dbReference>
<dbReference type="InterPro" id="IPR006282">
    <property type="entry name" value="Thi_PPkinase"/>
</dbReference>
<dbReference type="UniPathway" id="UPA00060">
    <property type="reaction ID" value="UER00597"/>
</dbReference>
<dbReference type="GO" id="GO:0016301">
    <property type="term" value="F:kinase activity"/>
    <property type="evidence" value="ECO:0007669"/>
    <property type="project" value="UniProtKB-KW"/>
</dbReference>